<proteinExistence type="predicted"/>
<evidence type="ECO:0000313" key="2">
    <source>
        <dbReference type="Proteomes" id="UP001152622"/>
    </source>
</evidence>
<sequence length="97" mass="10948">MPLHHLLACDCWPPAGGVGPQTLTLHLVCWGRVMRWSCSESDESAFMPTCPGFTFSSFVFCHSPYLLSLQYPSVSVFYFTLPCSKYAYVQQKEQSLT</sequence>
<dbReference type="EMBL" id="JAINUF010000007">
    <property type="protein sequence ID" value="KAJ8353823.1"/>
    <property type="molecule type" value="Genomic_DNA"/>
</dbReference>
<dbReference type="AlphaFoldDB" id="A0A9Q1IVB1"/>
<protein>
    <submittedName>
        <fullName evidence="1">Uncharacterized protein</fullName>
    </submittedName>
</protein>
<name>A0A9Q1IVB1_SYNKA</name>
<evidence type="ECO:0000313" key="1">
    <source>
        <dbReference type="EMBL" id="KAJ8353823.1"/>
    </source>
</evidence>
<keyword evidence="2" id="KW-1185">Reference proteome</keyword>
<dbReference type="Proteomes" id="UP001152622">
    <property type="component" value="Chromosome 7"/>
</dbReference>
<reference evidence="1" key="1">
    <citation type="journal article" date="2023" name="Science">
        <title>Genome structures resolve the early diversification of teleost fishes.</title>
        <authorList>
            <person name="Parey E."/>
            <person name="Louis A."/>
            <person name="Montfort J."/>
            <person name="Bouchez O."/>
            <person name="Roques C."/>
            <person name="Iampietro C."/>
            <person name="Lluch J."/>
            <person name="Castinel A."/>
            <person name="Donnadieu C."/>
            <person name="Desvignes T."/>
            <person name="Floi Bucao C."/>
            <person name="Jouanno E."/>
            <person name="Wen M."/>
            <person name="Mejri S."/>
            <person name="Dirks R."/>
            <person name="Jansen H."/>
            <person name="Henkel C."/>
            <person name="Chen W.J."/>
            <person name="Zahm M."/>
            <person name="Cabau C."/>
            <person name="Klopp C."/>
            <person name="Thompson A.W."/>
            <person name="Robinson-Rechavi M."/>
            <person name="Braasch I."/>
            <person name="Lecointre G."/>
            <person name="Bobe J."/>
            <person name="Postlethwait J.H."/>
            <person name="Berthelot C."/>
            <person name="Roest Crollius H."/>
            <person name="Guiguen Y."/>
        </authorList>
    </citation>
    <scope>NUCLEOTIDE SEQUENCE</scope>
    <source>
        <strain evidence="1">WJC10195</strain>
    </source>
</reference>
<comment type="caution">
    <text evidence="1">The sequence shown here is derived from an EMBL/GenBank/DDBJ whole genome shotgun (WGS) entry which is preliminary data.</text>
</comment>
<accession>A0A9Q1IVB1</accession>
<organism evidence="1 2">
    <name type="scientific">Synaphobranchus kaupii</name>
    <name type="common">Kaup's arrowtooth eel</name>
    <dbReference type="NCBI Taxonomy" id="118154"/>
    <lineage>
        <taxon>Eukaryota</taxon>
        <taxon>Metazoa</taxon>
        <taxon>Chordata</taxon>
        <taxon>Craniata</taxon>
        <taxon>Vertebrata</taxon>
        <taxon>Euteleostomi</taxon>
        <taxon>Actinopterygii</taxon>
        <taxon>Neopterygii</taxon>
        <taxon>Teleostei</taxon>
        <taxon>Anguilliformes</taxon>
        <taxon>Synaphobranchidae</taxon>
        <taxon>Synaphobranchus</taxon>
    </lineage>
</organism>
<gene>
    <name evidence="1" type="ORF">SKAU_G00213900</name>
</gene>